<accession>A0AA37WIV9</accession>
<keyword evidence="3" id="KW-1185">Reference proteome</keyword>
<evidence type="ECO:0000313" key="2">
    <source>
        <dbReference type="EMBL" id="GLR71582.1"/>
    </source>
</evidence>
<dbReference type="Proteomes" id="UP001156601">
    <property type="component" value="Unassembled WGS sequence"/>
</dbReference>
<reference evidence="2" key="1">
    <citation type="journal article" date="2014" name="Int. J. Syst. Evol. Microbiol.">
        <title>Complete genome sequence of Corynebacterium casei LMG S-19264T (=DSM 44701T), isolated from a smear-ripened cheese.</title>
        <authorList>
            <consortium name="US DOE Joint Genome Institute (JGI-PGF)"/>
            <person name="Walter F."/>
            <person name="Albersmeier A."/>
            <person name="Kalinowski J."/>
            <person name="Ruckert C."/>
        </authorList>
    </citation>
    <scope>NUCLEOTIDE SEQUENCE</scope>
    <source>
        <strain evidence="2">NBRC 110023</strain>
    </source>
</reference>
<protein>
    <recommendedName>
        <fullName evidence="4">MerC mercury resistance protein</fullName>
    </recommendedName>
</protein>
<keyword evidence="1" id="KW-1133">Transmembrane helix</keyword>
<organism evidence="2 3">
    <name type="scientific">Agaribacter marinus</name>
    <dbReference type="NCBI Taxonomy" id="1431249"/>
    <lineage>
        <taxon>Bacteria</taxon>
        <taxon>Pseudomonadati</taxon>
        <taxon>Pseudomonadota</taxon>
        <taxon>Gammaproteobacteria</taxon>
        <taxon>Alteromonadales</taxon>
        <taxon>Alteromonadaceae</taxon>
        <taxon>Agaribacter</taxon>
    </lineage>
</organism>
<evidence type="ECO:0000313" key="3">
    <source>
        <dbReference type="Proteomes" id="UP001156601"/>
    </source>
</evidence>
<proteinExistence type="predicted"/>
<dbReference type="GO" id="GO:0016020">
    <property type="term" value="C:membrane"/>
    <property type="evidence" value="ECO:0007669"/>
    <property type="project" value="InterPro"/>
</dbReference>
<evidence type="ECO:0000256" key="1">
    <source>
        <dbReference type="SAM" id="Phobius"/>
    </source>
</evidence>
<feature type="transmembrane region" description="Helical" evidence="1">
    <location>
        <begin position="50"/>
        <end position="69"/>
    </location>
</feature>
<dbReference type="GO" id="GO:0015097">
    <property type="term" value="F:mercury ion transmembrane transporter activity"/>
    <property type="evidence" value="ECO:0007669"/>
    <property type="project" value="InterPro"/>
</dbReference>
<comment type="caution">
    <text evidence="2">The sequence shown here is derived from an EMBL/GenBank/DDBJ whole genome shotgun (WGS) entry which is preliminary data.</text>
</comment>
<feature type="transmembrane region" description="Helical" evidence="1">
    <location>
        <begin position="100"/>
        <end position="119"/>
    </location>
</feature>
<evidence type="ECO:0008006" key="4">
    <source>
        <dbReference type="Google" id="ProtNLM"/>
    </source>
</evidence>
<gene>
    <name evidence="2" type="ORF">GCM10007852_24900</name>
</gene>
<keyword evidence="1" id="KW-0812">Transmembrane</keyword>
<dbReference type="RefSeq" id="WP_284217932.1">
    <property type="nucleotide sequence ID" value="NZ_BSOT01000006.1"/>
</dbReference>
<feature type="transmembrane region" description="Helical" evidence="1">
    <location>
        <begin position="76"/>
        <end position="94"/>
    </location>
</feature>
<reference evidence="2" key="2">
    <citation type="submission" date="2023-01" db="EMBL/GenBank/DDBJ databases">
        <title>Draft genome sequence of Agaribacter marinus strain NBRC 110023.</title>
        <authorList>
            <person name="Sun Q."/>
            <person name="Mori K."/>
        </authorList>
    </citation>
    <scope>NUCLEOTIDE SEQUENCE</scope>
    <source>
        <strain evidence="2">NBRC 110023</strain>
    </source>
</reference>
<dbReference type="Pfam" id="PF03203">
    <property type="entry name" value="MerC"/>
    <property type="match status" value="1"/>
</dbReference>
<name>A0AA37WIV9_9ALTE</name>
<dbReference type="EMBL" id="BSOT01000006">
    <property type="protein sequence ID" value="GLR71582.1"/>
    <property type="molecule type" value="Genomic_DNA"/>
</dbReference>
<sequence length="138" mass="15155">MPDTATDIADKSAIALSGLCIVHCILPILLSLILPYFAGLSYLTDEAFHLWLIIFVVPLSLFTISWGYRQHRNKKTLILALIGLMLIIVSAAIGHDTFGHTAEVLISIAGSTLIVWGHLKNMKLRNTKFKNGRLSAVS</sequence>
<dbReference type="AlphaFoldDB" id="A0AA37WIV9"/>
<feature type="transmembrane region" description="Helical" evidence="1">
    <location>
        <begin position="12"/>
        <end position="38"/>
    </location>
</feature>
<dbReference type="InterPro" id="IPR004891">
    <property type="entry name" value="Mercury-R_MerC"/>
</dbReference>
<keyword evidence="1" id="KW-0472">Membrane</keyword>